<dbReference type="RefSeq" id="WP_106629855.1">
    <property type="nucleotide sequence ID" value="NZ_CP021392.1"/>
</dbReference>
<organism evidence="3 5">
    <name type="scientific">Bifidobacterium breve</name>
    <dbReference type="NCBI Taxonomy" id="1685"/>
    <lineage>
        <taxon>Bacteria</taxon>
        <taxon>Bacillati</taxon>
        <taxon>Actinomycetota</taxon>
        <taxon>Actinomycetes</taxon>
        <taxon>Bifidobacteriales</taxon>
        <taxon>Bifidobacteriaceae</taxon>
        <taxon>Bifidobacterium</taxon>
    </lineage>
</organism>
<evidence type="ECO:0000313" key="4">
    <source>
        <dbReference type="EMBL" id="MDN4188820.1"/>
    </source>
</evidence>
<sequence length="130" mass="14806">MSYESDRSKSRIIGVDFARAVATGKHVMARSSRLTALDSLRGFGILLVVLGHASRSASLVSWIFSFHMPLFFIISGMLFHERQFLDSFKKKVTRLLIPYLFFGIVTFVYWALIERRFRVGGGAVVPSRMR</sequence>
<dbReference type="InterPro" id="IPR002656">
    <property type="entry name" value="Acyl_transf_3_dom"/>
</dbReference>
<dbReference type="PANTHER" id="PTHR37312">
    <property type="entry name" value="MEMBRANE-BOUND ACYLTRANSFERASE YKRP-RELATED"/>
    <property type="match status" value="1"/>
</dbReference>
<dbReference type="Proteomes" id="UP000232609">
    <property type="component" value="Chromosome"/>
</dbReference>
<dbReference type="Pfam" id="PF01757">
    <property type="entry name" value="Acyl_transf_3"/>
    <property type="match status" value="1"/>
</dbReference>
<feature type="transmembrane region" description="Helical" evidence="1">
    <location>
        <begin position="92"/>
        <end position="112"/>
    </location>
</feature>
<dbReference type="GO" id="GO:0016747">
    <property type="term" value="F:acyltransferase activity, transferring groups other than amino-acyl groups"/>
    <property type="evidence" value="ECO:0007669"/>
    <property type="project" value="InterPro"/>
</dbReference>
<feature type="domain" description="Acyltransferase 3" evidence="2">
    <location>
        <begin position="36"/>
        <end position="119"/>
    </location>
</feature>
<dbReference type="Proteomes" id="UP001169990">
    <property type="component" value="Unassembled WGS sequence"/>
</dbReference>
<reference evidence="4" key="2">
    <citation type="submission" date="2018-05" db="EMBL/GenBank/DDBJ databases">
        <authorList>
            <person name="Kondepudi K.K."/>
            <person name="Singh S."/>
            <person name="Chaudhry V."/>
            <person name="Mantri S."/>
            <person name="Bhadada S."/>
            <person name="Bishnoi M."/>
            <person name="Kaur J."/>
            <person name="Sharma S."/>
            <person name="Bhatia R."/>
        </authorList>
    </citation>
    <scope>NUCLEOTIDE SEQUENCE</scope>
    <source>
        <strain evidence="4">Bif11</strain>
    </source>
</reference>
<feature type="transmembrane region" description="Helical" evidence="1">
    <location>
        <begin position="59"/>
        <end position="80"/>
    </location>
</feature>
<evidence type="ECO:0000313" key="3">
    <source>
        <dbReference type="EMBL" id="AUD80503.1"/>
    </source>
</evidence>
<reference evidence="4" key="3">
    <citation type="journal article" date="2022" name="3 Biotech.">
        <title>Isomaltooligosaccharides utilization and genomic characterization of human infant anti-inflammatory Bifidobacterium longum and Bifidobacterium breve strains.</title>
        <authorList>
            <person name="Sharma S."/>
            <person name="Singh S."/>
            <person name="Chaudhary V."/>
            <person name="Mantri S."/>
            <person name="Chander A."/>
            <person name="Maurya R."/>
            <person name="Rajarammohan S."/>
            <person name="Singh R.P."/>
            <person name="Rishi P."/>
            <person name="Bishnoi M."/>
            <person name="Bhadada S.K."/>
            <person name="Kondepudi K.K."/>
        </authorList>
    </citation>
    <scope>NUCLEOTIDE SEQUENCE</scope>
    <source>
        <strain evidence="4">Bif11</strain>
    </source>
</reference>
<dbReference type="AlphaFoldDB" id="A0AAN1M2J8"/>
<protein>
    <recommendedName>
        <fullName evidence="2">Acyltransferase 3 domain-containing protein</fullName>
    </recommendedName>
</protein>
<dbReference type="PANTHER" id="PTHR37312:SF1">
    <property type="entry name" value="MEMBRANE-BOUND ACYLTRANSFERASE YKRP-RELATED"/>
    <property type="match status" value="1"/>
</dbReference>
<dbReference type="EMBL" id="CP021392">
    <property type="protein sequence ID" value="AUD80503.1"/>
    <property type="molecule type" value="Genomic_DNA"/>
</dbReference>
<name>A0AAN1M2J8_BIFBR</name>
<keyword evidence="1" id="KW-1133">Transmembrane helix</keyword>
<accession>A0AAN1M2J8</accession>
<evidence type="ECO:0000256" key="1">
    <source>
        <dbReference type="SAM" id="Phobius"/>
    </source>
</evidence>
<dbReference type="EMBL" id="QELD01000037">
    <property type="protein sequence ID" value="MDN4188820.1"/>
    <property type="molecule type" value="Genomic_DNA"/>
</dbReference>
<evidence type="ECO:0000313" key="5">
    <source>
        <dbReference type="Proteomes" id="UP000232609"/>
    </source>
</evidence>
<keyword evidence="1" id="KW-0472">Membrane</keyword>
<gene>
    <name evidence="4" type="ORF">DC496_11010</name>
    <name evidence="3" type="ORF">NRBB51_0394</name>
</gene>
<dbReference type="InterPro" id="IPR052734">
    <property type="entry name" value="Nod_factor_acetyltransferase"/>
</dbReference>
<keyword evidence="1" id="KW-0812">Transmembrane</keyword>
<reference evidence="3 5" key="1">
    <citation type="submission" date="2017-05" db="EMBL/GenBank/DDBJ databases">
        <title>Comparative genomics and methylome analysis of the gut commensal Bifidobacterium breve.</title>
        <authorList>
            <person name="Bottacini F."/>
            <person name="Morrissey R."/>
            <person name="Roberts R.J."/>
            <person name="James K."/>
            <person name="van Breen J."/>
            <person name="Egan M."/>
            <person name="Lambert J."/>
            <person name="van Limpt K."/>
            <person name="Stanton C."/>
            <person name="Knol J."/>
            <person name="O' Connell Motherway M."/>
            <person name="van Sinderen D."/>
        </authorList>
    </citation>
    <scope>NUCLEOTIDE SEQUENCE [LARGE SCALE GENOMIC DNA]</scope>
    <source>
        <strain evidence="3 5">NRBB51</strain>
    </source>
</reference>
<proteinExistence type="predicted"/>
<evidence type="ECO:0000259" key="2">
    <source>
        <dbReference type="Pfam" id="PF01757"/>
    </source>
</evidence>